<sequence length="237" mass="25298">MALAQSENTSLRAGLEFQNDEREAGPLCDAAVRNVKDKLEENLPFTFDCSCTFRFLRPIVYSCSAQVCIQDIKEILGVSQTLPITDASCMNPSASGTLAKRSGDLTTKVCSGSSAIVLDIDQIEAKLGKPIYDEPTYEIVVPSSCLQVSHNVNDLNTFTSCSATIGSKSCGCTPCENGSGVMLDCSALIDEVLPEFLDDALSYTEVCLHPGIYDGLGRQSSDPLALGLFGLILSMDA</sequence>
<dbReference type="AlphaFoldDB" id="A0A1Z5K900"/>
<gene>
    <name evidence="1" type="ORF">FisN_4Hh212</name>
</gene>
<comment type="caution">
    <text evidence="1">The sequence shown here is derived from an EMBL/GenBank/DDBJ whole genome shotgun (WGS) entry which is preliminary data.</text>
</comment>
<dbReference type="Proteomes" id="UP000198406">
    <property type="component" value="Unassembled WGS sequence"/>
</dbReference>
<dbReference type="InParanoid" id="A0A1Z5K900"/>
<name>A0A1Z5K900_FISSO</name>
<protein>
    <submittedName>
        <fullName evidence="1">Uncharacterized protein</fullName>
    </submittedName>
</protein>
<organism evidence="1 2">
    <name type="scientific">Fistulifera solaris</name>
    <name type="common">Oleaginous diatom</name>
    <dbReference type="NCBI Taxonomy" id="1519565"/>
    <lineage>
        <taxon>Eukaryota</taxon>
        <taxon>Sar</taxon>
        <taxon>Stramenopiles</taxon>
        <taxon>Ochrophyta</taxon>
        <taxon>Bacillariophyta</taxon>
        <taxon>Bacillariophyceae</taxon>
        <taxon>Bacillariophycidae</taxon>
        <taxon>Naviculales</taxon>
        <taxon>Naviculaceae</taxon>
        <taxon>Fistulifera</taxon>
    </lineage>
</organism>
<reference evidence="1 2" key="1">
    <citation type="journal article" date="2015" name="Plant Cell">
        <title>Oil accumulation by the oleaginous diatom Fistulifera solaris as revealed by the genome and transcriptome.</title>
        <authorList>
            <person name="Tanaka T."/>
            <person name="Maeda Y."/>
            <person name="Veluchamy A."/>
            <person name="Tanaka M."/>
            <person name="Abida H."/>
            <person name="Marechal E."/>
            <person name="Bowler C."/>
            <person name="Muto M."/>
            <person name="Sunaga Y."/>
            <person name="Tanaka M."/>
            <person name="Yoshino T."/>
            <person name="Taniguchi T."/>
            <person name="Fukuda Y."/>
            <person name="Nemoto M."/>
            <person name="Matsumoto M."/>
            <person name="Wong P.S."/>
            <person name="Aburatani S."/>
            <person name="Fujibuchi W."/>
        </authorList>
    </citation>
    <scope>NUCLEOTIDE SEQUENCE [LARGE SCALE GENOMIC DNA]</scope>
    <source>
        <strain evidence="1 2">JPCC DA0580</strain>
    </source>
</reference>
<keyword evidence="2" id="KW-1185">Reference proteome</keyword>
<evidence type="ECO:0000313" key="2">
    <source>
        <dbReference type="Proteomes" id="UP000198406"/>
    </source>
</evidence>
<proteinExistence type="predicted"/>
<dbReference type="EMBL" id="BDSP01000187">
    <property type="protein sequence ID" value="GAX22676.1"/>
    <property type="molecule type" value="Genomic_DNA"/>
</dbReference>
<accession>A0A1Z5K900</accession>
<evidence type="ECO:0000313" key="1">
    <source>
        <dbReference type="EMBL" id="GAX22676.1"/>
    </source>
</evidence>